<comment type="caution">
    <text evidence="8">The sequence shown here is derived from an EMBL/GenBank/DDBJ whole genome shotgun (WGS) entry which is preliminary data.</text>
</comment>
<evidence type="ECO:0000256" key="1">
    <source>
        <dbReference type="ARBA" id="ARBA00004141"/>
    </source>
</evidence>
<keyword evidence="4" id="KW-0808">Transferase</keyword>
<sequence length="125" mass="14822">LFGWLFWRVRFENVIFGILTVMSIQGCANLHNQWSIIGEFNNLPQEELIQWIQYNTRPDMNAFLIQIYVPVFFRPGCSMLEIWDVEDPSNSANPPLCSVLLKDERPYFTTVFQNSIYRVLKVNWE</sequence>
<evidence type="ECO:0000256" key="2">
    <source>
        <dbReference type="ARBA" id="ARBA00008744"/>
    </source>
</evidence>
<accession>A0A6A1Q7N6</accession>
<name>A0A6A1Q7N6_BALPH</name>
<keyword evidence="9" id="KW-1185">Reference proteome</keyword>
<evidence type="ECO:0000256" key="6">
    <source>
        <dbReference type="ARBA" id="ARBA00022989"/>
    </source>
</evidence>
<keyword evidence="6" id="KW-1133">Transmembrane helix</keyword>
<feature type="non-terminal residue" evidence="8">
    <location>
        <position position="1"/>
    </location>
</feature>
<comment type="subcellular location">
    <subcellularLocation>
        <location evidence="1">Membrane</location>
        <topology evidence="1">Multi-pass membrane protein</topology>
    </subcellularLocation>
</comment>
<dbReference type="OrthoDB" id="6019623at2759"/>
<gene>
    <name evidence="8" type="ORF">E2I00_014229</name>
</gene>
<dbReference type="GO" id="GO:0005637">
    <property type="term" value="C:nuclear inner membrane"/>
    <property type="evidence" value="ECO:0007669"/>
    <property type="project" value="TreeGrafter"/>
</dbReference>
<dbReference type="GO" id="GO:0007286">
    <property type="term" value="P:spermatid development"/>
    <property type="evidence" value="ECO:0007669"/>
    <property type="project" value="TreeGrafter"/>
</dbReference>
<evidence type="ECO:0000256" key="5">
    <source>
        <dbReference type="ARBA" id="ARBA00022692"/>
    </source>
</evidence>
<evidence type="ECO:0000256" key="4">
    <source>
        <dbReference type="ARBA" id="ARBA00022679"/>
    </source>
</evidence>
<comment type="similarity">
    <text evidence="2">Belongs to the dpy-19 family.</text>
</comment>
<keyword evidence="5" id="KW-0812">Transmembrane</keyword>
<dbReference type="Proteomes" id="UP000437017">
    <property type="component" value="Unassembled WGS sequence"/>
</dbReference>
<evidence type="ECO:0000313" key="9">
    <source>
        <dbReference type="Proteomes" id="UP000437017"/>
    </source>
</evidence>
<dbReference type="GO" id="GO:0000030">
    <property type="term" value="F:mannosyltransferase activity"/>
    <property type="evidence" value="ECO:0007669"/>
    <property type="project" value="TreeGrafter"/>
</dbReference>
<evidence type="ECO:0000256" key="7">
    <source>
        <dbReference type="ARBA" id="ARBA00023136"/>
    </source>
</evidence>
<keyword evidence="3" id="KW-0328">Glycosyltransferase</keyword>
<dbReference type="InterPro" id="IPR018732">
    <property type="entry name" value="Dpy-19/Dpy-19-like"/>
</dbReference>
<keyword evidence="7" id="KW-0472">Membrane</keyword>
<dbReference type="PANTHER" id="PTHR31488">
    <property type="entry name" value="DPY-19-LIKE 1, LIKE (H. SAPIENS)"/>
    <property type="match status" value="1"/>
</dbReference>
<dbReference type="PANTHER" id="PTHR31488:SF6">
    <property type="entry name" value="C-MANNOSYLTRANSFERASE DPY19L2-RELATED"/>
    <property type="match status" value="1"/>
</dbReference>
<dbReference type="EMBL" id="SGJD01000826">
    <property type="protein sequence ID" value="KAB0403335.1"/>
    <property type="molecule type" value="Genomic_DNA"/>
</dbReference>
<protein>
    <submittedName>
        <fullName evidence="8">Uncharacterized protein</fullName>
    </submittedName>
</protein>
<organism evidence="8 9">
    <name type="scientific">Balaenoptera physalus</name>
    <name type="common">Fin whale</name>
    <name type="synonym">Balaena physalus</name>
    <dbReference type="NCBI Taxonomy" id="9770"/>
    <lineage>
        <taxon>Eukaryota</taxon>
        <taxon>Metazoa</taxon>
        <taxon>Chordata</taxon>
        <taxon>Craniata</taxon>
        <taxon>Vertebrata</taxon>
        <taxon>Euteleostomi</taxon>
        <taxon>Mammalia</taxon>
        <taxon>Eutheria</taxon>
        <taxon>Laurasiatheria</taxon>
        <taxon>Artiodactyla</taxon>
        <taxon>Whippomorpha</taxon>
        <taxon>Cetacea</taxon>
        <taxon>Mysticeti</taxon>
        <taxon>Balaenopteridae</taxon>
        <taxon>Balaenoptera</taxon>
    </lineage>
</organism>
<dbReference type="Pfam" id="PF10034">
    <property type="entry name" value="Dpy19"/>
    <property type="match status" value="2"/>
</dbReference>
<reference evidence="8 9" key="1">
    <citation type="journal article" date="2019" name="PLoS ONE">
        <title>Genomic analyses reveal an absence of contemporary introgressive admixture between fin whales and blue whales, despite known hybrids.</title>
        <authorList>
            <person name="Westbury M.V."/>
            <person name="Petersen B."/>
            <person name="Lorenzen E.D."/>
        </authorList>
    </citation>
    <scope>NUCLEOTIDE SEQUENCE [LARGE SCALE GENOMIC DNA]</scope>
    <source>
        <strain evidence="8">FinWhale-01</strain>
    </source>
</reference>
<dbReference type="AlphaFoldDB" id="A0A6A1Q7N6"/>
<proteinExistence type="inferred from homology"/>
<evidence type="ECO:0000256" key="3">
    <source>
        <dbReference type="ARBA" id="ARBA00022676"/>
    </source>
</evidence>
<evidence type="ECO:0000313" key="8">
    <source>
        <dbReference type="EMBL" id="KAB0403335.1"/>
    </source>
</evidence>